<dbReference type="GO" id="GO:0005634">
    <property type="term" value="C:nucleus"/>
    <property type="evidence" value="ECO:0007669"/>
    <property type="project" value="TreeGrafter"/>
</dbReference>
<dbReference type="AlphaFoldDB" id="A0A9W4U5L2"/>
<proteinExistence type="predicted"/>
<feature type="domain" description="Glutamine amidotransferase" evidence="1">
    <location>
        <begin position="63"/>
        <end position="201"/>
    </location>
</feature>
<accession>A0A9W4U5L2</accession>
<protein>
    <recommendedName>
        <fullName evidence="1">Glutamine amidotransferase domain-containing protein</fullName>
    </recommendedName>
</protein>
<dbReference type="InterPro" id="IPR017926">
    <property type="entry name" value="GATASE"/>
</dbReference>
<dbReference type="EMBL" id="CAOQHR010000001">
    <property type="protein sequence ID" value="CAI6273499.1"/>
    <property type="molecule type" value="Genomic_DNA"/>
</dbReference>
<dbReference type="InterPro" id="IPR044992">
    <property type="entry name" value="ChyE-like"/>
</dbReference>
<organism evidence="2 3">
    <name type="scientific">Periconia digitata</name>
    <dbReference type="NCBI Taxonomy" id="1303443"/>
    <lineage>
        <taxon>Eukaryota</taxon>
        <taxon>Fungi</taxon>
        <taxon>Dikarya</taxon>
        <taxon>Ascomycota</taxon>
        <taxon>Pezizomycotina</taxon>
        <taxon>Dothideomycetes</taxon>
        <taxon>Pleosporomycetidae</taxon>
        <taxon>Pleosporales</taxon>
        <taxon>Massarineae</taxon>
        <taxon>Periconiaceae</taxon>
        <taxon>Periconia</taxon>
    </lineage>
</organism>
<gene>
    <name evidence="2" type="ORF">PDIGIT_LOCUS1819</name>
</gene>
<dbReference type="GO" id="GO:0005829">
    <property type="term" value="C:cytosol"/>
    <property type="evidence" value="ECO:0007669"/>
    <property type="project" value="TreeGrafter"/>
</dbReference>
<reference evidence="2" key="1">
    <citation type="submission" date="2023-01" db="EMBL/GenBank/DDBJ databases">
        <authorList>
            <person name="Van Ghelder C."/>
            <person name="Rancurel C."/>
        </authorList>
    </citation>
    <scope>NUCLEOTIDE SEQUENCE</scope>
    <source>
        <strain evidence="2">CNCM I-4278</strain>
    </source>
</reference>
<dbReference type="Proteomes" id="UP001152607">
    <property type="component" value="Unassembled WGS sequence"/>
</dbReference>
<dbReference type="InterPro" id="IPR029062">
    <property type="entry name" value="Class_I_gatase-like"/>
</dbReference>
<dbReference type="Pfam" id="PF00117">
    <property type="entry name" value="GATase"/>
    <property type="match status" value="1"/>
</dbReference>
<evidence type="ECO:0000313" key="2">
    <source>
        <dbReference type="EMBL" id="CAI6273499.1"/>
    </source>
</evidence>
<dbReference type="OrthoDB" id="92161at2759"/>
<keyword evidence="3" id="KW-1185">Reference proteome</keyword>
<dbReference type="PROSITE" id="PS51273">
    <property type="entry name" value="GATASE_TYPE_1"/>
    <property type="match status" value="1"/>
</dbReference>
<dbReference type="PANTHER" id="PTHR42695:SF5">
    <property type="entry name" value="GLUTAMINE AMIDOTRANSFERASE YLR126C-RELATED"/>
    <property type="match status" value="1"/>
</dbReference>
<dbReference type="SUPFAM" id="SSF52317">
    <property type="entry name" value="Class I glutamine amidotransferase-like"/>
    <property type="match status" value="1"/>
</dbReference>
<name>A0A9W4U5L2_9PLEO</name>
<sequence length="250" mass="27946">MKTPLRIAILECDTPPDDLVARFGKYGKVFTTLLEKAADDLGRTGFSKDDLKLSAYDVVTEQKYPSLDDVDAVLISGSKYNSFDNDAWILKLVEFTEKLLKQDRVRTIGVCFGHQILGRAAGAKVGRSDGGWEVAVLPVELTEKGKEIFQQDKLSIHQMHRDVVFEYPEGVEALGGSPRCLVQGMYQKGKLISVQGHPEFHEAFVDYLIKMRNKQGIFNDAEAQDALDRVGKHHDGVTIAKAFLRFLLDD</sequence>
<evidence type="ECO:0000259" key="1">
    <source>
        <dbReference type="Pfam" id="PF00117"/>
    </source>
</evidence>
<dbReference type="PANTHER" id="PTHR42695">
    <property type="entry name" value="GLUTAMINE AMIDOTRANSFERASE YLR126C-RELATED"/>
    <property type="match status" value="1"/>
</dbReference>
<evidence type="ECO:0000313" key="3">
    <source>
        <dbReference type="Proteomes" id="UP001152607"/>
    </source>
</evidence>
<comment type="caution">
    <text evidence="2">The sequence shown here is derived from an EMBL/GenBank/DDBJ whole genome shotgun (WGS) entry which is preliminary data.</text>
</comment>
<dbReference type="Gene3D" id="3.40.50.880">
    <property type="match status" value="1"/>
</dbReference>
<dbReference type="CDD" id="cd01741">
    <property type="entry name" value="GATase1_1"/>
    <property type="match status" value="1"/>
</dbReference>